<feature type="transmembrane region" description="Helical" evidence="5">
    <location>
        <begin position="83"/>
        <end position="105"/>
    </location>
</feature>
<dbReference type="InterPro" id="IPR006415">
    <property type="entry name" value="P-type_ATPase_IIIB"/>
</dbReference>
<evidence type="ECO:0000313" key="8">
    <source>
        <dbReference type="Proteomes" id="UP000005723"/>
    </source>
</evidence>
<keyword evidence="4" id="KW-0460">Magnesium</keyword>
<proteinExistence type="predicted"/>
<sequence>MWWIFKANTPEAQTLFQSGWFIEGLLSQTLIVHMIRTRKIPFVQSRPSWPLLLTTLLVIACGIGLTFSPLAGFLQLQALPLGYFPWLLLILAGYMVLTQGVKGWFVRRYGWQ</sequence>
<keyword evidence="3" id="KW-0597">Phosphoprotein</keyword>
<dbReference type="HOGENOM" id="CLU_149895_0_0_6"/>
<feature type="transmembrane region" description="Helical" evidence="5">
    <location>
        <begin position="49"/>
        <end position="71"/>
    </location>
</feature>
<keyword evidence="2" id="KW-1003">Cell membrane</keyword>
<evidence type="ECO:0000313" key="7">
    <source>
        <dbReference type="EMBL" id="EFE97465.1"/>
    </source>
</evidence>
<comment type="caution">
    <text evidence="7">The sequence shown here is derived from an EMBL/GenBank/DDBJ whole genome shotgun (WGS) entry which is preliminary data.</text>
</comment>
<keyword evidence="5" id="KW-0472">Membrane</keyword>
<dbReference type="GO" id="GO:0005886">
    <property type="term" value="C:plasma membrane"/>
    <property type="evidence" value="ECO:0007669"/>
    <property type="project" value="UniProtKB-SubCell"/>
</dbReference>
<evidence type="ECO:0000256" key="5">
    <source>
        <dbReference type="SAM" id="Phobius"/>
    </source>
</evidence>
<dbReference type="EMBL" id="ADBY01000017">
    <property type="protein sequence ID" value="EFE97465.1"/>
    <property type="molecule type" value="Genomic_DNA"/>
</dbReference>
<dbReference type="AlphaFoldDB" id="D4DXX3"/>
<dbReference type="GO" id="GO:0015444">
    <property type="term" value="F:P-type magnesium transporter activity"/>
    <property type="evidence" value="ECO:0007669"/>
    <property type="project" value="InterPro"/>
</dbReference>
<organism evidence="7 8">
    <name type="scientific">Serratia odorifera DSM 4582</name>
    <dbReference type="NCBI Taxonomy" id="667129"/>
    <lineage>
        <taxon>Bacteria</taxon>
        <taxon>Pseudomonadati</taxon>
        <taxon>Pseudomonadota</taxon>
        <taxon>Gammaproteobacteria</taxon>
        <taxon>Enterobacterales</taxon>
        <taxon>Yersiniaceae</taxon>
        <taxon>Serratia</taxon>
    </lineage>
</organism>
<feature type="domain" description="Cation-transporting P-type ATPase C-terminal" evidence="6">
    <location>
        <begin position="4"/>
        <end position="102"/>
    </location>
</feature>
<dbReference type="InterPro" id="IPR023298">
    <property type="entry name" value="ATPase_P-typ_TM_dom_sf"/>
</dbReference>
<dbReference type="Pfam" id="PF00689">
    <property type="entry name" value="Cation_ATPase_C"/>
    <property type="match status" value="1"/>
</dbReference>
<keyword evidence="8" id="KW-1185">Reference proteome</keyword>
<dbReference type="SUPFAM" id="SSF81665">
    <property type="entry name" value="Calcium ATPase, transmembrane domain M"/>
    <property type="match status" value="1"/>
</dbReference>
<evidence type="ECO:0000259" key="6">
    <source>
        <dbReference type="Pfam" id="PF00689"/>
    </source>
</evidence>
<evidence type="ECO:0000256" key="3">
    <source>
        <dbReference type="ARBA" id="ARBA00022553"/>
    </source>
</evidence>
<comment type="subcellular location">
    <subcellularLocation>
        <location evidence="1">Cell membrane</location>
        <topology evidence="1">Multi-pass membrane protein</topology>
    </subcellularLocation>
</comment>
<dbReference type="InterPro" id="IPR006068">
    <property type="entry name" value="ATPase_P-typ_cation-transptr_C"/>
</dbReference>
<reference evidence="7 8" key="1">
    <citation type="submission" date="2010-01" db="EMBL/GenBank/DDBJ databases">
        <authorList>
            <person name="Muzny D."/>
            <person name="Qin X."/>
            <person name="Deng J."/>
            <person name="Jiang H."/>
            <person name="Liu Y."/>
            <person name="Qu J."/>
            <person name="Song X.-Z."/>
            <person name="Zhang L."/>
            <person name="Thornton R."/>
            <person name="Coyle M."/>
            <person name="Francisco L."/>
            <person name="Jackson L."/>
            <person name="Javaid M."/>
            <person name="Korchina V."/>
            <person name="Kovar C."/>
            <person name="Mata R."/>
            <person name="Mathew T."/>
            <person name="Ngo R."/>
            <person name="Nguyen L."/>
            <person name="Nguyen N."/>
            <person name="Okwuonu G."/>
            <person name="Ongeri F."/>
            <person name="Pham C."/>
            <person name="Simmons D."/>
            <person name="Wilczek-Boney K."/>
            <person name="Hale W."/>
            <person name="Jakkamsetti A."/>
            <person name="Pham P."/>
            <person name="Ruth R."/>
            <person name="San Lucas F."/>
            <person name="Warren J."/>
            <person name="Zhang J."/>
            <person name="Zhao Z."/>
            <person name="Zhou C."/>
            <person name="Zhu D."/>
            <person name="Lee S."/>
            <person name="Bess C."/>
            <person name="Blankenburg K."/>
            <person name="Forbes L."/>
            <person name="Fu Q."/>
            <person name="Gubbala S."/>
            <person name="Hirani K."/>
            <person name="Jayaseelan J.C."/>
            <person name="Lara F."/>
            <person name="Munidasa M."/>
            <person name="Palculict T."/>
            <person name="Patil S."/>
            <person name="Pu L.-L."/>
            <person name="Saada N."/>
            <person name="Tang L."/>
            <person name="Weissenberger G."/>
            <person name="Zhu Y."/>
            <person name="Hemphill L."/>
            <person name="Shang Y."/>
            <person name="Youmans B."/>
            <person name="Ayvaz T."/>
            <person name="Ross M."/>
            <person name="Santibanez J."/>
            <person name="Aqrawi P."/>
            <person name="Gross S."/>
            <person name="Joshi V."/>
            <person name="Fowler G."/>
            <person name="Nazareth L."/>
            <person name="Reid J."/>
            <person name="Worley K."/>
            <person name="Petrosino J."/>
            <person name="Highlander S."/>
            <person name="Gibbs R."/>
        </authorList>
    </citation>
    <scope>NUCLEOTIDE SEQUENCE [LARGE SCALE GENOMIC DNA]</scope>
    <source>
        <strain evidence="7 8">DSM 4582</strain>
    </source>
</reference>
<keyword evidence="5" id="KW-1133">Transmembrane helix</keyword>
<accession>D4DXX3</accession>
<dbReference type="Proteomes" id="UP000005723">
    <property type="component" value="Unassembled WGS sequence"/>
</dbReference>
<dbReference type="PRINTS" id="PR01836">
    <property type="entry name" value="MGATPASE"/>
</dbReference>
<protein>
    <recommendedName>
        <fullName evidence="6">Cation-transporting P-type ATPase C-terminal domain-containing protein</fullName>
    </recommendedName>
</protein>
<name>D4DXX3_SEROD</name>
<dbReference type="STRING" id="667129.HMPREF0758_0756"/>
<evidence type="ECO:0000256" key="2">
    <source>
        <dbReference type="ARBA" id="ARBA00022475"/>
    </source>
</evidence>
<gene>
    <name evidence="7" type="ORF">HMPREF0758_0756</name>
</gene>
<evidence type="ECO:0000256" key="1">
    <source>
        <dbReference type="ARBA" id="ARBA00004651"/>
    </source>
</evidence>
<evidence type="ECO:0000256" key="4">
    <source>
        <dbReference type="ARBA" id="ARBA00022842"/>
    </source>
</evidence>
<keyword evidence="5" id="KW-0812">Transmembrane</keyword>
<dbReference type="Gene3D" id="1.20.1110.10">
    <property type="entry name" value="Calcium-transporting ATPase, transmembrane domain"/>
    <property type="match status" value="1"/>
</dbReference>